<keyword evidence="4 12" id="KW-0328">Glycosyltransferase</keyword>
<evidence type="ECO:0000256" key="7">
    <source>
        <dbReference type="ARBA" id="ARBA00022968"/>
    </source>
</evidence>
<dbReference type="InterPro" id="IPR001503">
    <property type="entry name" value="Glyco_trans_10"/>
</dbReference>
<organism evidence="15 16">
    <name type="scientific">Pinctada imbricata</name>
    <name type="common">Atlantic pearl-oyster</name>
    <name type="synonym">Pinctada martensii</name>
    <dbReference type="NCBI Taxonomy" id="66713"/>
    <lineage>
        <taxon>Eukaryota</taxon>
        <taxon>Metazoa</taxon>
        <taxon>Spiralia</taxon>
        <taxon>Lophotrochozoa</taxon>
        <taxon>Mollusca</taxon>
        <taxon>Bivalvia</taxon>
        <taxon>Autobranchia</taxon>
        <taxon>Pteriomorphia</taxon>
        <taxon>Pterioida</taxon>
        <taxon>Pterioidea</taxon>
        <taxon>Pteriidae</taxon>
        <taxon>Pinctada</taxon>
    </lineage>
</organism>
<keyword evidence="9 12" id="KW-0333">Golgi apparatus</keyword>
<evidence type="ECO:0000256" key="1">
    <source>
        <dbReference type="ARBA" id="ARBA00004323"/>
    </source>
</evidence>
<dbReference type="AlphaFoldDB" id="A0AA88XUT7"/>
<dbReference type="Pfam" id="PF00852">
    <property type="entry name" value="Glyco_transf_10"/>
    <property type="match status" value="1"/>
</dbReference>
<evidence type="ECO:0000256" key="2">
    <source>
        <dbReference type="ARBA" id="ARBA00004922"/>
    </source>
</evidence>
<evidence type="ECO:0000259" key="14">
    <source>
        <dbReference type="Pfam" id="PF17039"/>
    </source>
</evidence>
<evidence type="ECO:0000256" key="6">
    <source>
        <dbReference type="ARBA" id="ARBA00022692"/>
    </source>
</evidence>
<keyword evidence="16" id="KW-1185">Reference proteome</keyword>
<proteinExistence type="inferred from homology"/>
<keyword evidence="6 12" id="KW-0812">Transmembrane</keyword>
<evidence type="ECO:0000313" key="16">
    <source>
        <dbReference type="Proteomes" id="UP001186944"/>
    </source>
</evidence>
<dbReference type="PANTHER" id="PTHR48438">
    <property type="entry name" value="ALPHA-(1,3)-FUCOSYLTRANSFERASE C-RELATED"/>
    <property type="match status" value="1"/>
</dbReference>
<keyword evidence="8" id="KW-1133">Transmembrane helix</keyword>
<comment type="subcellular location">
    <subcellularLocation>
        <location evidence="1">Golgi apparatus membrane</location>
        <topology evidence="1">Single-pass type II membrane protein</topology>
    </subcellularLocation>
    <subcellularLocation>
        <location evidence="12">Golgi apparatus</location>
        <location evidence="12">Golgi stack membrane</location>
        <topology evidence="12">Single-pass type II membrane protein</topology>
    </subcellularLocation>
</comment>
<dbReference type="Pfam" id="PF17039">
    <property type="entry name" value="Glyco_tran_10_N"/>
    <property type="match status" value="1"/>
</dbReference>
<evidence type="ECO:0000256" key="8">
    <source>
        <dbReference type="ARBA" id="ARBA00022989"/>
    </source>
</evidence>
<keyword evidence="7" id="KW-0735">Signal-anchor</keyword>
<name>A0AA88XUT7_PINIB</name>
<evidence type="ECO:0000256" key="9">
    <source>
        <dbReference type="ARBA" id="ARBA00023034"/>
    </source>
</evidence>
<dbReference type="GO" id="GO:0032580">
    <property type="term" value="C:Golgi cisterna membrane"/>
    <property type="evidence" value="ECO:0007669"/>
    <property type="project" value="UniProtKB-SubCell"/>
</dbReference>
<dbReference type="GO" id="GO:0000139">
    <property type="term" value="C:Golgi membrane"/>
    <property type="evidence" value="ECO:0007669"/>
    <property type="project" value="UniProtKB-SubCell"/>
</dbReference>
<dbReference type="InterPro" id="IPR031481">
    <property type="entry name" value="Glyco_tran_10_N"/>
</dbReference>
<sequence>MILSQGKDQTRSRREHSGSKLLRNGTIFYDQRMQLRKLHPNDTRRTILFWTKFFQDKWDINSESFAKCNHNCRVTYDKDELSNADALLFHFTDVPDESPPEVRNLDQPWLIFMHESTVHIWANWNRYYHFFNWTVAYRSDSSVFYPYRSVKYRPNARRYRQIEIANKTKFAYTAVSNNNAFSHRYKILNDLRKINKNVDFYGTSYGKKCEVKDFYCLKKENVGKYFFRFAFENSNCKDYVTEKYWETLDFDVIPVVAWVEGQRPPNIPPRSYINFHDFSSLEEFNSYLINVSQDKTLFNSYFLWRENYELVDDGACNLCDALHDQHRQRQSIDLESWLSSDFCQPSTVWTFLWNIIERNLFNIGMA</sequence>
<keyword evidence="10" id="KW-0472">Membrane</keyword>
<dbReference type="EMBL" id="VSWD01000009">
    <property type="protein sequence ID" value="KAK3092479.1"/>
    <property type="molecule type" value="Genomic_DNA"/>
</dbReference>
<evidence type="ECO:0000259" key="13">
    <source>
        <dbReference type="Pfam" id="PF00852"/>
    </source>
</evidence>
<feature type="domain" description="Fucosyltransferase N-terminal" evidence="14">
    <location>
        <begin position="44"/>
        <end position="147"/>
    </location>
</feature>
<keyword evidence="11" id="KW-0325">Glycoprotein</keyword>
<comment type="pathway">
    <text evidence="2">Protein modification; protein glycosylation.</text>
</comment>
<accession>A0AA88XUT7</accession>
<evidence type="ECO:0000313" key="15">
    <source>
        <dbReference type="EMBL" id="KAK3092479.1"/>
    </source>
</evidence>
<evidence type="ECO:0000256" key="12">
    <source>
        <dbReference type="RuleBase" id="RU003832"/>
    </source>
</evidence>
<evidence type="ECO:0000256" key="11">
    <source>
        <dbReference type="ARBA" id="ARBA00023180"/>
    </source>
</evidence>
<comment type="similarity">
    <text evidence="3 12">Belongs to the glycosyltransferase 10 family.</text>
</comment>
<evidence type="ECO:0000256" key="5">
    <source>
        <dbReference type="ARBA" id="ARBA00022679"/>
    </source>
</evidence>
<dbReference type="EC" id="2.4.1.-" evidence="12"/>
<feature type="domain" description="Fucosyltransferase C-terminal" evidence="13">
    <location>
        <begin position="165"/>
        <end position="337"/>
    </location>
</feature>
<evidence type="ECO:0000256" key="3">
    <source>
        <dbReference type="ARBA" id="ARBA00008919"/>
    </source>
</evidence>
<gene>
    <name evidence="15" type="ORF">FSP39_003418</name>
</gene>
<evidence type="ECO:0000256" key="4">
    <source>
        <dbReference type="ARBA" id="ARBA00022676"/>
    </source>
</evidence>
<dbReference type="SUPFAM" id="SSF53756">
    <property type="entry name" value="UDP-Glycosyltransferase/glycogen phosphorylase"/>
    <property type="match status" value="1"/>
</dbReference>
<reference evidence="15" key="1">
    <citation type="submission" date="2019-08" db="EMBL/GenBank/DDBJ databases">
        <title>The improved chromosome-level genome for the pearl oyster Pinctada fucata martensii using PacBio sequencing and Hi-C.</title>
        <authorList>
            <person name="Zheng Z."/>
        </authorList>
    </citation>
    <scope>NUCLEOTIDE SEQUENCE</scope>
    <source>
        <strain evidence="15">ZZ-2019</strain>
        <tissue evidence="15">Adductor muscle</tissue>
    </source>
</reference>
<dbReference type="InterPro" id="IPR038577">
    <property type="entry name" value="GT10-like_C_sf"/>
</dbReference>
<dbReference type="InterPro" id="IPR055270">
    <property type="entry name" value="Glyco_tran_10_C"/>
</dbReference>
<evidence type="ECO:0000256" key="10">
    <source>
        <dbReference type="ARBA" id="ARBA00023136"/>
    </source>
</evidence>
<protein>
    <recommendedName>
        <fullName evidence="12">Fucosyltransferase</fullName>
        <ecNumber evidence="12">2.4.1.-</ecNumber>
    </recommendedName>
</protein>
<keyword evidence="5 12" id="KW-0808">Transferase</keyword>
<dbReference type="PANTHER" id="PTHR48438:SF1">
    <property type="entry name" value="ALPHA-(1,3)-FUCOSYLTRANSFERASE C-RELATED"/>
    <property type="match status" value="1"/>
</dbReference>
<dbReference type="GO" id="GO:0008417">
    <property type="term" value="F:fucosyltransferase activity"/>
    <property type="evidence" value="ECO:0007669"/>
    <property type="project" value="InterPro"/>
</dbReference>
<dbReference type="Proteomes" id="UP001186944">
    <property type="component" value="Unassembled WGS sequence"/>
</dbReference>
<comment type="caution">
    <text evidence="15">The sequence shown here is derived from an EMBL/GenBank/DDBJ whole genome shotgun (WGS) entry which is preliminary data.</text>
</comment>
<dbReference type="Gene3D" id="3.40.50.11660">
    <property type="entry name" value="Glycosyl transferase family 10, C-terminal domain"/>
    <property type="match status" value="1"/>
</dbReference>